<dbReference type="Proteomes" id="UP000307440">
    <property type="component" value="Unassembled WGS sequence"/>
</dbReference>
<evidence type="ECO:0000256" key="2">
    <source>
        <dbReference type="PROSITE-ProRule" id="PRU00192"/>
    </source>
</evidence>
<dbReference type="Pfam" id="PF00018">
    <property type="entry name" value="SH3_1"/>
    <property type="match status" value="1"/>
</dbReference>
<dbReference type="STRING" id="230819.A0A5C3KYS4"/>
<dbReference type="SUPFAM" id="SSF50044">
    <property type="entry name" value="SH3-domain"/>
    <property type="match status" value="1"/>
</dbReference>
<dbReference type="EMBL" id="ML210187">
    <property type="protein sequence ID" value="TFK25340.1"/>
    <property type="molecule type" value="Genomic_DNA"/>
</dbReference>
<dbReference type="PRINTS" id="PR01887">
    <property type="entry name" value="SPECTRNALPHA"/>
</dbReference>
<organism evidence="4 5">
    <name type="scientific">Coprinopsis marcescibilis</name>
    <name type="common">Agaric fungus</name>
    <name type="synonym">Psathyrella marcescibilis</name>
    <dbReference type="NCBI Taxonomy" id="230819"/>
    <lineage>
        <taxon>Eukaryota</taxon>
        <taxon>Fungi</taxon>
        <taxon>Dikarya</taxon>
        <taxon>Basidiomycota</taxon>
        <taxon>Agaricomycotina</taxon>
        <taxon>Agaricomycetes</taxon>
        <taxon>Agaricomycetidae</taxon>
        <taxon>Agaricales</taxon>
        <taxon>Agaricineae</taxon>
        <taxon>Psathyrellaceae</taxon>
        <taxon>Coprinopsis</taxon>
    </lineage>
</organism>
<protein>
    <recommendedName>
        <fullName evidence="3">SH3 domain-containing protein</fullName>
    </recommendedName>
</protein>
<evidence type="ECO:0000259" key="3">
    <source>
        <dbReference type="PROSITE" id="PS50002"/>
    </source>
</evidence>
<accession>A0A5C3KYS4</accession>
<keyword evidence="5" id="KW-1185">Reference proteome</keyword>
<dbReference type="InterPro" id="IPR001452">
    <property type="entry name" value="SH3_domain"/>
</dbReference>
<evidence type="ECO:0000313" key="4">
    <source>
        <dbReference type="EMBL" id="TFK25340.1"/>
    </source>
</evidence>
<dbReference type="InterPro" id="IPR050670">
    <property type="entry name" value="STAM"/>
</dbReference>
<dbReference type="PANTHER" id="PTHR45929:SF7">
    <property type="entry name" value="LAS SEVENTEEN-BINDING PROTEIN 1"/>
    <property type="match status" value="1"/>
</dbReference>
<keyword evidence="1 2" id="KW-0728">SH3 domain</keyword>
<name>A0A5C3KYS4_COPMA</name>
<dbReference type="PANTHER" id="PTHR45929">
    <property type="entry name" value="JAK PATHWAY SIGNAL TRANSDUCTION ADAPTOR MOLECULE"/>
    <property type="match status" value="1"/>
</dbReference>
<gene>
    <name evidence="4" type="ORF">FA15DRAFT_668570</name>
</gene>
<dbReference type="OrthoDB" id="5983572at2759"/>
<proteinExistence type="predicted"/>
<dbReference type="FunFam" id="2.30.30.40:FF:000072">
    <property type="entry name" value="Unconventional Myosin IB"/>
    <property type="match status" value="1"/>
</dbReference>
<dbReference type="PRINTS" id="PR00452">
    <property type="entry name" value="SH3DOMAIN"/>
</dbReference>
<feature type="domain" description="SH3" evidence="3">
    <location>
        <begin position="85"/>
        <end position="146"/>
    </location>
</feature>
<dbReference type="Gene3D" id="2.30.30.40">
    <property type="entry name" value="SH3 Domains"/>
    <property type="match status" value="1"/>
</dbReference>
<reference evidence="4 5" key="1">
    <citation type="journal article" date="2019" name="Nat. Ecol. Evol.">
        <title>Megaphylogeny resolves global patterns of mushroom evolution.</title>
        <authorList>
            <person name="Varga T."/>
            <person name="Krizsan K."/>
            <person name="Foldi C."/>
            <person name="Dima B."/>
            <person name="Sanchez-Garcia M."/>
            <person name="Sanchez-Ramirez S."/>
            <person name="Szollosi G.J."/>
            <person name="Szarkandi J.G."/>
            <person name="Papp V."/>
            <person name="Albert L."/>
            <person name="Andreopoulos W."/>
            <person name="Angelini C."/>
            <person name="Antonin V."/>
            <person name="Barry K.W."/>
            <person name="Bougher N.L."/>
            <person name="Buchanan P."/>
            <person name="Buyck B."/>
            <person name="Bense V."/>
            <person name="Catcheside P."/>
            <person name="Chovatia M."/>
            <person name="Cooper J."/>
            <person name="Damon W."/>
            <person name="Desjardin D."/>
            <person name="Finy P."/>
            <person name="Geml J."/>
            <person name="Haridas S."/>
            <person name="Hughes K."/>
            <person name="Justo A."/>
            <person name="Karasinski D."/>
            <person name="Kautmanova I."/>
            <person name="Kiss B."/>
            <person name="Kocsube S."/>
            <person name="Kotiranta H."/>
            <person name="LaButti K.M."/>
            <person name="Lechner B.E."/>
            <person name="Liimatainen K."/>
            <person name="Lipzen A."/>
            <person name="Lukacs Z."/>
            <person name="Mihaltcheva S."/>
            <person name="Morgado L.N."/>
            <person name="Niskanen T."/>
            <person name="Noordeloos M.E."/>
            <person name="Ohm R.A."/>
            <person name="Ortiz-Santana B."/>
            <person name="Ovrebo C."/>
            <person name="Racz N."/>
            <person name="Riley R."/>
            <person name="Savchenko A."/>
            <person name="Shiryaev A."/>
            <person name="Soop K."/>
            <person name="Spirin V."/>
            <person name="Szebenyi C."/>
            <person name="Tomsovsky M."/>
            <person name="Tulloss R.E."/>
            <person name="Uehling J."/>
            <person name="Grigoriev I.V."/>
            <person name="Vagvolgyi C."/>
            <person name="Papp T."/>
            <person name="Martin F.M."/>
            <person name="Miettinen O."/>
            <person name="Hibbett D.S."/>
            <person name="Nagy L.G."/>
        </authorList>
    </citation>
    <scope>NUCLEOTIDE SEQUENCE [LARGE SCALE GENOMIC DNA]</scope>
    <source>
        <strain evidence="4 5">CBS 121175</strain>
    </source>
</reference>
<dbReference type="InterPro" id="IPR036028">
    <property type="entry name" value="SH3-like_dom_sf"/>
</dbReference>
<dbReference type="SMART" id="SM00326">
    <property type="entry name" value="SH3"/>
    <property type="match status" value="1"/>
</dbReference>
<evidence type="ECO:0000256" key="1">
    <source>
        <dbReference type="ARBA" id="ARBA00022443"/>
    </source>
</evidence>
<dbReference type="PROSITE" id="PS50002">
    <property type="entry name" value="SH3"/>
    <property type="match status" value="1"/>
</dbReference>
<sequence>MAVVDTQNAALVEHIVSQIEQNVQFLASQNYISQADAATILERLPNERAAQSNGSALSSITSKFSNMMPSKGPSMPVPRAVPAAPKVQQARAIWGYNEGGADPNDLSFSSGDIIDIIEETNEDWWKGRFNGKEGLVPANYVEKLRTVAPGAPPASAPTPYRKFGAAYHGVDAPPPTGQGVNSVGLQEKPGTEEKKAGFGKYKDTLAQSAVGGAGFGAGAAIGGGLVRAIF</sequence>
<evidence type="ECO:0000313" key="5">
    <source>
        <dbReference type="Proteomes" id="UP000307440"/>
    </source>
</evidence>
<dbReference type="AlphaFoldDB" id="A0A5C3KYS4"/>